<reference evidence="1" key="3">
    <citation type="submission" date="2021-08" db="EMBL/GenBank/DDBJ databases">
        <authorList>
            <person name="Tani A."/>
            <person name="Ola A."/>
            <person name="Ogura Y."/>
            <person name="Katsura K."/>
            <person name="Hayashi T."/>
        </authorList>
    </citation>
    <scope>NUCLEOTIDE SEQUENCE</scope>
    <source>
        <strain evidence="1">DSM 22415</strain>
    </source>
</reference>
<reference evidence="1" key="2">
    <citation type="journal article" date="2021" name="Front. Microbiol.">
        <title>Comprehensive Comparative Genomics and Phenotyping of Methylobacterium Species.</title>
        <authorList>
            <person name="Alessa O."/>
            <person name="Ogura Y."/>
            <person name="Fujitani Y."/>
            <person name="Takami H."/>
            <person name="Hayashi T."/>
            <person name="Sahin N."/>
            <person name="Tani A."/>
        </authorList>
    </citation>
    <scope>NUCLEOTIDE SEQUENCE</scope>
    <source>
        <strain evidence="1">DSM 22415</strain>
    </source>
</reference>
<gene>
    <name evidence="1" type="ORF">IFDJLNFL_4843</name>
    <name evidence="2" type="ORF">MTDSW087_04993</name>
</gene>
<evidence type="ECO:0000313" key="2">
    <source>
        <dbReference type="EMBL" id="VUF15257.1"/>
    </source>
</evidence>
<proteinExistence type="predicted"/>
<dbReference type="EMBL" id="CABFVH010000049">
    <property type="protein sequence ID" value="VUF15257.1"/>
    <property type="molecule type" value="Genomic_DNA"/>
</dbReference>
<evidence type="ECO:0000313" key="1">
    <source>
        <dbReference type="EMBL" id="GJD58917.1"/>
    </source>
</evidence>
<protein>
    <submittedName>
        <fullName evidence="2">Uncharacterized protein</fullName>
    </submittedName>
</protein>
<dbReference type="Proteomes" id="UP000401717">
    <property type="component" value="Unassembled WGS sequence"/>
</dbReference>
<evidence type="ECO:0000313" key="4">
    <source>
        <dbReference type="Proteomes" id="UP001055303"/>
    </source>
</evidence>
<name>A0A564G4M1_9HYPH</name>
<accession>A0A564G4M1</accession>
<organism evidence="2 3">
    <name type="scientific">Methylobacterium dankookense</name>
    <dbReference type="NCBI Taxonomy" id="560405"/>
    <lineage>
        <taxon>Bacteria</taxon>
        <taxon>Pseudomonadati</taxon>
        <taxon>Pseudomonadota</taxon>
        <taxon>Alphaproteobacteria</taxon>
        <taxon>Hyphomicrobiales</taxon>
        <taxon>Methylobacteriaceae</taxon>
        <taxon>Methylobacterium</taxon>
    </lineage>
</organism>
<dbReference type="Proteomes" id="UP001055303">
    <property type="component" value="Unassembled WGS sequence"/>
</dbReference>
<dbReference type="EMBL" id="BPQI01000176">
    <property type="protein sequence ID" value="GJD58917.1"/>
    <property type="molecule type" value="Genomic_DNA"/>
</dbReference>
<sequence>MAKVGVRAHAEMRGPGWAAVNTFHQAGAWTAAHGPPGTTVAPYDLQ</sequence>
<dbReference type="AlphaFoldDB" id="A0A564G4M1"/>
<reference evidence="2 3" key="1">
    <citation type="submission" date="2019-06" db="EMBL/GenBank/DDBJ databases">
        <authorList>
            <person name="Rodrigo-Torres L."/>
            <person name="Arahal R. D."/>
            <person name="Lucena T."/>
        </authorList>
    </citation>
    <scope>NUCLEOTIDE SEQUENCE [LARGE SCALE GENOMIC DNA]</scope>
    <source>
        <strain evidence="2 3">SW08-7</strain>
    </source>
</reference>
<keyword evidence="4" id="KW-1185">Reference proteome</keyword>
<evidence type="ECO:0000313" key="3">
    <source>
        <dbReference type="Proteomes" id="UP000401717"/>
    </source>
</evidence>